<evidence type="ECO:0000256" key="7">
    <source>
        <dbReference type="ARBA" id="ARBA00023170"/>
    </source>
</evidence>
<keyword evidence="6 9" id="KW-0472">Membrane</keyword>
<keyword evidence="8" id="KW-0807">Transducer</keyword>
<keyword evidence="3 9" id="KW-0812">Transmembrane</keyword>
<dbReference type="InterPro" id="IPR000276">
    <property type="entry name" value="GPCR_Rhodpsn"/>
</dbReference>
<evidence type="ECO:0000256" key="3">
    <source>
        <dbReference type="ARBA" id="ARBA00022692"/>
    </source>
</evidence>
<keyword evidence="4 9" id="KW-1133">Transmembrane helix</keyword>
<dbReference type="OrthoDB" id="5957871at2759"/>
<dbReference type="EMBL" id="RCHS01000309">
    <property type="protein sequence ID" value="RMX59578.1"/>
    <property type="molecule type" value="Genomic_DNA"/>
</dbReference>
<dbReference type="GO" id="GO:0030594">
    <property type="term" value="F:neurotransmitter receptor activity"/>
    <property type="evidence" value="ECO:0007669"/>
    <property type="project" value="TreeGrafter"/>
</dbReference>
<dbReference type="STRING" id="46731.A0A3M6V1Y8"/>
<feature type="transmembrane region" description="Helical" evidence="9">
    <location>
        <begin position="69"/>
        <end position="88"/>
    </location>
</feature>
<evidence type="ECO:0000256" key="4">
    <source>
        <dbReference type="ARBA" id="ARBA00022989"/>
    </source>
</evidence>
<evidence type="ECO:0000256" key="2">
    <source>
        <dbReference type="ARBA" id="ARBA00022475"/>
    </source>
</evidence>
<dbReference type="OMA" id="EWVFWFV"/>
<dbReference type="PANTHER" id="PTHR24247:SF278">
    <property type="entry name" value="HISTAMINE H2 RECEPTOR"/>
    <property type="match status" value="1"/>
</dbReference>
<keyword evidence="7" id="KW-0675">Receptor</keyword>
<evidence type="ECO:0000256" key="1">
    <source>
        <dbReference type="ARBA" id="ARBA00004651"/>
    </source>
</evidence>
<evidence type="ECO:0000313" key="12">
    <source>
        <dbReference type="Proteomes" id="UP000275408"/>
    </source>
</evidence>
<feature type="transmembrane region" description="Helical" evidence="9">
    <location>
        <begin position="108"/>
        <end position="130"/>
    </location>
</feature>
<dbReference type="GO" id="GO:0005886">
    <property type="term" value="C:plasma membrane"/>
    <property type="evidence" value="ECO:0007669"/>
    <property type="project" value="UniProtKB-SubCell"/>
</dbReference>
<protein>
    <recommendedName>
        <fullName evidence="10">G-protein coupled receptors family 1 profile domain-containing protein</fullName>
    </recommendedName>
</protein>
<keyword evidence="12" id="KW-1185">Reference proteome</keyword>
<feature type="transmembrane region" description="Helical" evidence="9">
    <location>
        <begin position="36"/>
        <end position="57"/>
    </location>
</feature>
<dbReference type="PRINTS" id="PR00237">
    <property type="entry name" value="GPCRRHODOPSN"/>
</dbReference>
<dbReference type="GO" id="GO:0030425">
    <property type="term" value="C:dendrite"/>
    <property type="evidence" value="ECO:0007669"/>
    <property type="project" value="TreeGrafter"/>
</dbReference>
<evidence type="ECO:0000256" key="8">
    <source>
        <dbReference type="ARBA" id="ARBA00023224"/>
    </source>
</evidence>
<feature type="transmembrane region" description="Helical" evidence="9">
    <location>
        <begin position="293"/>
        <end position="316"/>
    </location>
</feature>
<dbReference type="PANTHER" id="PTHR24247">
    <property type="entry name" value="5-HYDROXYTRYPTAMINE RECEPTOR"/>
    <property type="match status" value="1"/>
</dbReference>
<feature type="transmembrane region" description="Helical" evidence="9">
    <location>
        <begin position="262"/>
        <end position="281"/>
    </location>
</feature>
<gene>
    <name evidence="11" type="ORF">pdam_00003645</name>
</gene>
<dbReference type="Proteomes" id="UP000275408">
    <property type="component" value="Unassembled WGS sequence"/>
</dbReference>
<evidence type="ECO:0000256" key="6">
    <source>
        <dbReference type="ARBA" id="ARBA00023136"/>
    </source>
</evidence>
<evidence type="ECO:0000256" key="5">
    <source>
        <dbReference type="ARBA" id="ARBA00023040"/>
    </source>
</evidence>
<feature type="domain" description="G-protein coupled receptors family 1 profile" evidence="10">
    <location>
        <begin position="49"/>
        <end position="313"/>
    </location>
</feature>
<comment type="subcellular location">
    <subcellularLocation>
        <location evidence="1">Cell membrane</location>
        <topology evidence="1">Multi-pass membrane protein</topology>
    </subcellularLocation>
</comment>
<reference evidence="11 12" key="1">
    <citation type="journal article" date="2018" name="Sci. Rep.">
        <title>Comparative analysis of the Pocillopora damicornis genome highlights role of immune system in coral evolution.</title>
        <authorList>
            <person name="Cunning R."/>
            <person name="Bay R.A."/>
            <person name="Gillette P."/>
            <person name="Baker A.C."/>
            <person name="Traylor-Knowles N."/>
        </authorList>
    </citation>
    <scope>NUCLEOTIDE SEQUENCE [LARGE SCALE GENOMIC DNA]</scope>
    <source>
        <strain evidence="11">RSMAS</strain>
        <tissue evidence="11">Whole animal</tissue>
    </source>
</reference>
<dbReference type="GO" id="GO:0007187">
    <property type="term" value="P:G protein-coupled receptor signaling pathway, coupled to cyclic nucleotide second messenger"/>
    <property type="evidence" value="ECO:0007669"/>
    <property type="project" value="TreeGrafter"/>
</dbReference>
<dbReference type="PROSITE" id="PS50262">
    <property type="entry name" value="G_PROTEIN_RECEP_F1_2"/>
    <property type="match status" value="1"/>
</dbReference>
<name>A0A3M6V1Y8_POCDA</name>
<comment type="caution">
    <text evidence="11">The sequence shown here is derived from an EMBL/GenBank/DDBJ whole genome shotgun (WGS) entry which is preliminary data.</text>
</comment>
<organism evidence="11 12">
    <name type="scientific">Pocillopora damicornis</name>
    <name type="common">Cauliflower coral</name>
    <name type="synonym">Millepora damicornis</name>
    <dbReference type="NCBI Taxonomy" id="46731"/>
    <lineage>
        <taxon>Eukaryota</taxon>
        <taxon>Metazoa</taxon>
        <taxon>Cnidaria</taxon>
        <taxon>Anthozoa</taxon>
        <taxon>Hexacorallia</taxon>
        <taxon>Scleractinia</taxon>
        <taxon>Astrocoeniina</taxon>
        <taxon>Pocilloporidae</taxon>
        <taxon>Pocillopora</taxon>
    </lineage>
</organism>
<dbReference type="Gene3D" id="1.20.1070.10">
    <property type="entry name" value="Rhodopsin 7-helix transmembrane proteins"/>
    <property type="match status" value="1"/>
</dbReference>
<sequence length="356" mass="40239">MSSDVIQNMTKRLNSGAIQNKSSEGNGLQIDRVLEAILLSFLALFAIVGNGLLMYVIYSNHNLRTLRNAFVASLAAADLMLACTDIIYQAVEKVIIDFKPIHPSVCYIILLSGVLFGSASVFNLTAMTLVRYVNIRYPLHFNRYLTVHRSTTIVLMTWLIALCLAFPPLIWRPEGVVCSTTKPSDEHILNEAIYMSAEWLIWFIIPAILITFSYYRIYMIARTQARQIAALEVTAVSETNSKNSFPVRGRASSLREKKAGRMVAILVGFWVLCWLPFFTVLTISKFKSQVPGFLMRLFLCLMFANSAINPIVLTWYNRELKEAIKKLFCREKQSNQSLSMAETRSNLRGSTSKTAF</sequence>
<dbReference type="CDD" id="cd14967">
    <property type="entry name" value="7tmA_amine_R-like"/>
    <property type="match status" value="1"/>
</dbReference>
<dbReference type="Pfam" id="PF00001">
    <property type="entry name" value="7tm_1"/>
    <property type="match status" value="1"/>
</dbReference>
<accession>A0A3M6V1Y8</accession>
<dbReference type="GO" id="GO:0004993">
    <property type="term" value="F:G protein-coupled serotonin receptor activity"/>
    <property type="evidence" value="ECO:0007669"/>
    <property type="project" value="TreeGrafter"/>
</dbReference>
<dbReference type="InterPro" id="IPR017452">
    <property type="entry name" value="GPCR_Rhodpsn_7TM"/>
</dbReference>
<dbReference type="GO" id="GO:0045202">
    <property type="term" value="C:synapse"/>
    <property type="evidence" value="ECO:0007669"/>
    <property type="project" value="GOC"/>
</dbReference>
<evidence type="ECO:0000256" key="9">
    <source>
        <dbReference type="SAM" id="Phobius"/>
    </source>
</evidence>
<proteinExistence type="predicted"/>
<keyword evidence="5" id="KW-0297">G-protein coupled receptor</keyword>
<evidence type="ECO:0000313" key="11">
    <source>
        <dbReference type="EMBL" id="RMX59578.1"/>
    </source>
</evidence>
<keyword evidence="2" id="KW-1003">Cell membrane</keyword>
<dbReference type="SMART" id="SM01381">
    <property type="entry name" value="7TM_GPCR_Srsx"/>
    <property type="match status" value="1"/>
</dbReference>
<evidence type="ECO:0000259" key="10">
    <source>
        <dbReference type="PROSITE" id="PS50262"/>
    </source>
</evidence>
<dbReference type="AlphaFoldDB" id="A0A3M6V1Y8"/>
<dbReference type="GO" id="GO:0007268">
    <property type="term" value="P:chemical synaptic transmission"/>
    <property type="evidence" value="ECO:0007669"/>
    <property type="project" value="TreeGrafter"/>
</dbReference>
<dbReference type="SUPFAM" id="SSF81321">
    <property type="entry name" value="Family A G protein-coupled receptor-like"/>
    <property type="match status" value="1"/>
</dbReference>
<feature type="transmembrane region" description="Helical" evidence="9">
    <location>
        <begin position="199"/>
        <end position="217"/>
    </location>
</feature>
<feature type="transmembrane region" description="Helical" evidence="9">
    <location>
        <begin position="151"/>
        <end position="171"/>
    </location>
</feature>